<evidence type="ECO:0000256" key="4">
    <source>
        <dbReference type="ARBA" id="ARBA00023180"/>
    </source>
</evidence>
<dbReference type="InterPro" id="IPR001087">
    <property type="entry name" value="GDSL"/>
</dbReference>
<keyword evidence="8" id="KW-1185">Reference proteome</keyword>
<feature type="chain" id="PRO_5044576660" description="GDSL esterase/lipase" evidence="5">
    <location>
        <begin position="31"/>
        <end position="374"/>
    </location>
</feature>
<reference evidence="7" key="3">
    <citation type="submission" date="2018-08" db="UniProtKB">
        <authorList>
            <consortium name="EnsemblPlants"/>
        </authorList>
    </citation>
    <scope>IDENTIFICATION</scope>
    <source>
        <strain evidence="7">cv. Bd21</strain>
    </source>
</reference>
<dbReference type="CDD" id="cd01837">
    <property type="entry name" value="SGNH_plant_lipase_like"/>
    <property type="match status" value="1"/>
</dbReference>
<evidence type="ECO:0000256" key="5">
    <source>
        <dbReference type="SAM" id="SignalP"/>
    </source>
</evidence>
<evidence type="ECO:0000256" key="3">
    <source>
        <dbReference type="ARBA" id="ARBA00022801"/>
    </source>
</evidence>
<evidence type="ECO:0000313" key="6">
    <source>
        <dbReference type="EMBL" id="PNT76528.1"/>
    </source>
</evidence>
<evidence type="ECO:0000256" key="1">
    <source>
        <dbReference type="ARBA" id="ARBA00008668"/>
    </source>
</evidence>
<feature type="signal peptide" evidence="5">
    <location>
        <begin position="1"/>
        <end position="30"/>
    </location>
</feature>
<dbReference type="InterPro" id="IPR035669">
    <property type="entry name" value="SGNH_plant_lipase-like"/>
</dbReference>
<reference evidence="6 7" key="1">
    <citation type="journal article" date="2010" name="Nature">
        <title>Genome sequencing and analysis of the model grass Brachypodium distachyon.</title>
        <authorList>
            <consortium name="International Brachypodium Initiative"/>
        </authorList>
    </citation>
    <scope>NUCLEOTIDE SEQUENCE [LARGE SCALE GENOMIC DNA]</scope>
    <source>
        <strain evidence="6">Bd21</strain>
        <strain evidence="7">cv. Bd21</strain>
    </source>
</reference>
<proteinExistence type="inferred from homology"/>
<dbReference type="EMBL" id="CM000880">
    <property type="protein sequence ID" value="PNT76528.1"/>
    <property type="molecule type" value="Genomic_DNA"/>
</dbReference>
<name>A0A2K2DQI2_BRADI</name>
<dbReference type="GO" id="GO:0016788">
    <property type="term" value="F:hydrolase activity, acting on ester bonds"/>
    <property type="evidence" value="ECO:0007669"/>
    <property type="project" value="InterPro"/>
</dbReference>
<dbReference type="PANTHER" id="PTHR22835">
    <property type="entry name" value="ZINC FINGER FYVE DOMAIN CONTAINING PROTEIN"/>
    <property type="match status" value="1"/>
</dbReference>
<reference evidence="6" key="2">
    <citation type="submission" date="2017-06" db="EMBL/GenBank/DDBJ databases">
        <title>WGS assembly of Brachypodium distachyon.</title>
        <authorList>
            <consortium name="The International Brachypodium Initiative"/>
            <person name="Lucas S."/>
            <person name="Harmon-Smith M."/>
            <person name="Lail K."/>
            <person name="Tice H."/>
            <person name="Grimwood J."/>
            <person name="Bruce D."/>
            <person name="Barry K."/>
            <person name="Shu S."/>
            <person name="Lindquist E."/>
            <person name="Wang M."/>
            <person name="Pitluck S."/>
            <person name="Vogel J.P."/>
            <person name="Garvin D.F."/>
            <person name="Mockler T.C."/>
            <person name="Schmutz J."/>
            <person name="Rokhsar D."/>
            <person name="Bevan M.W."/>
        </authorList>
    </citation>
    <scope>NUCLEOTIDE SEQUENCE</scope>
    <source>
        <strain evidence="6">Bd21</strain>
    </source>
</reference>
<dbReference type="AlphaFoldDB" id="A0A2K2DQI2"/>
<dbReference type="SUPFAM" id="SSF52266">
    <property type="entry name" value="SGNH hydrolase"/>
    <property type="match status" value="1"/>
</dbReference>
<dbReference type="GeneID" id="100838249"/>
<evidence type="ECO:0000256" key="2">
    <source>
        <dbReference type="ARBA" id="ARBA00022729"/>
    </source>
</evidence>
<dbReference type="Pfam" id="PF00657">
    <property type="entry name" value="Lipase_GDSL"/>
    <property type="match status" value="1"/>
</dbReference>
<keyword evidence="4" id="KW-0325">Glycoprotein</keyword>
<evidence type="ECO:0000313" key="7">
    <source>
        <dbReference type="EnsemblPlants" id="PNT76528"/>
    </source>
</evidence>
<evidence type="ECO:0000313" key="8">
    <source>
        <dbReference type="Proteomes" id="UP000008810"/>
    </source>
</evidence>
<sequence length="374" mass="40668">MAVVSTSLSSYVALSCCCLMAAATLAAAAASEPRYNAMFNLGDSTSDTGNLCPDGRLLLTGVFGIFARPPYGNTYFGKPTCLCSDGRVNVDFLSQALGLPFLTPSLAHGKDFRQGANMAIVGGTARDYDTSAYTGYDVNLNGSMKNQMEALQRLLPSICGTPQNCKDYLAKSLFVFQLGENDYSLQLINGATVDEASKNMPIIVSTITSGVEKLITLGAVHIVVSNIAPLGCYPMYLFIFQSSNKSDYDENGCLRNYNILFNRHNALLRISLSKLQKKHRRIRIMYADLASHFYHIVLDPRKFGFKTVLTSCCGKADSPNGFDLEALCGMDGASVCHEPWGHLTWDGMHPSDAANERVANGWLNGPYSQPPILK</sequence>
<dbReference type="Gene3D" id="3.40.50.1110">
    <property type="entry name" value="SGNH hydrolase"/>
    <property type="match status" value="1"/>
</dbReference>
<keyword evidence="3" id="KW-0378">Hydrolase</keyword>
<protein>
    <recommendedName>
        <fullName evidence="9">GDSL esterase/lipase</fullName>
    </recommendedName>
</protein>
<dbReference type="STRING" id="15368.A0A2K2DQI2"/>
<dbReference type="OrthoDB" id="587471at2759"/>
<dbReference type="Proteomes" id="UP000008810">
    <property type="component" value="Chromosome 1"/>
</dbReference>
<dbReference type="Gramene" id="PNT76528">
    <property type="protein sequence ID" value="PNT76528"/>
    <property type="gene ID" value="BRADI_1g49204v3"/>
</dbReference>
<dbReference type="RefSeq" id="XP_010228031.2">
    <property type="nucleotide sequence ID" value="XM_010229729.3"/>
</dbReference>
<dbReference type="PANTHER" id="PTHR22835:SF533">
    <property type="entry name" value="GDSL ESTERASE_LIPASE"/>
    <property type="match status" value="1"/>
</dbReference>
<keyword evidence="2 5" id="KW-0732">Signal</keyword>
<dbReference type="InterPro" id="IPR036514">
    <property type="entry name" value="SGNH_hydro_sf"/>
</dbReference>
<comment type="similarity">
    <text evidence="1">Belongs to the 'GDSL' lipolytic enzyme family.</text>
</comment>
<evidence type="ECO:0008006" key="9">
    <source>
        <dbReference type="Google" id="ProtNLM"/>
    </source>
</evidence>
<accession>A0A2K2DQI2</accession>
<dbReference type="EnsemblPlants" id="PNT76528">
    <property type="protein sequence ID" value="PNT76528"/>
    <property type="gene ID" value="BRADI_1g49204v3"/>
</dbReference>
<gene>
    <name evidence="7" type="primary">LOC100838249</name>
    <name evidence="6" type="ORF">BRADI_1g49204v3</name>
</gene>
<organism evidence="6">
    <name type="scientific">Brachypodium distachyon</name>
    <name type="common">Purple false brome</name>
    <name type="synonym">Trachynia distachya</name>
    <dbReference type="NCBI Taxonomy" id="15368"/>
    <lineage>
        <taxon>Eukaryota</taxon>
        <taxon>Viridiplantae</taxon>
        <taxon>Streptophyta</taxon>
        <taxon>Embryophyta</taxon>
        <taxon>Tracheophyta</taxon>
        <taxon>Spermatophyta</taxon>
        <taxon>Magnoliopsida</taxon>
        <taxon>Liliopsida</taxon>
        <taxon>Poales</taxon>
        <taxon>Poaceae</taxon>
        <taxon>BOP clade</taxon>
        <taxon>Pooideae</taxon>
        <taxon>Stipodae</taxon>
        <taxon>Brachypodieae</taxon>
        <taxon>Brachypodium</taxon>
    </lineage>
</organism>